<gene>
    <name evidence="2" type="ORF">EYF80_015303</name>
</gene>
<feature type="region of interest" description="Disordered" evidence="1">
    <location>
        <begin position="1"/>
        <end position="24"/>
    </location>
</feature>
<evidence type="ECO:0000313" key="3">
    <source>
        <dbReference type="Proteomes" id="UP000314294"/>
    </source>
</evidence>
<dbReference type="EMBL" id="SRLO01000113">
    <property type="protein sequence ID" value="TNN74523.1"/>
    <property type="molecule type" value="Genomic_DNA"/>
</dbReference>
<reference evidence="2 3" key="1">
    <citation type="submission" date="2019-03" db="EMBL/GenBank/DDBJ databases">
        <title>First draft genome of Liparis tanakae, snailfish: a comprehensive survey of snailfish specific genes.</title>
        <authorList>
            <person name="Kim W."/>
            <person name="Song I."/>
            <person name="Jeong J.-H."/>
            <person name="Kim D."/>
            <person name="Kim S."/>
            <person name="Ryu S."/>
            <person name="Song J.Y."/>
            <person name="Lee S.K."/>
        </authorList>
    </citation>
    <scope>NUCLEOTIDE SEQUENCE [LARGE SCALE GENOMIC DNA]</scope>
    <source>
        <tissue evidence="2">Muscle</tissue>
    </source>
</reference>
<evidence type="ECO:0000313" key="2">
    <source>
        <dbReference type="EMBL" id="TNN74523.1"/>
    </source>
</evidence>
<keyword evidence="3" id="KW-1185">Reference proteome</keyword>
<accession>A0A4Z2IBP6</accession>
<dbReference type="AlphaFoldDB" id="A0A4Z2IBP6"/>
<organism evidence="2 3">
    <name type="scientific">Liparis tanakae</name>
    <name type="common">Tanaka's snailfish</name>
    <dbReference type="NCBI Taxonomy" id="230148"/>
    <lineage>
        <taxon>Eukaryota</taxon>
        <taxon>Metazoa</taxon>
        <taxon>Chordata</taxon>
        <taxon>Craniata</taxon>
        <taxon>Vertebrata</taxon>
        <taxon>Euteleostomi</taxon>
        <taxon>Actinopterygii</taxon>
        <taxon>Neopterygii</taxon>
        <taxon>Teleostei</taxon>
        <taxon>Neoteleostei</taxon>
        <taxon>Acanthomorphata</taxon>
        <taxon>Eupercaria</taxon>
        <taxon>Perciformes</taxon>
        <taxon>Cottioidei</taxon>
        <taxon>Cottales</taxon>
        <taxon>Liparidae</taxon>
        <taxon>Liparis</taxon>
    </lineage>
</organism>
<evidence type="ECO:0000256" key="1">
    <source>
        <dbReference type="SAM" id="MobiDB-lite"/>
    </source>
</evidence>
<name>A0A4Z2IBP6_9TELE</name>
<proteinExistence type="predicted"/>
<comment type="caution">
    <text evidence="2">The sequence shown here is derived from an EMBL/GenBank/DDBJ whole genome shotgun (WGS) entry which is preliminary data.</text>
</comment>
<sequence length="85" mass="9243">MAQGSAKEQPRPTPQPSTVTRRGEAVWQRGCAVDLASLVTVHSHIWNNDTGAWRERITTSGESGELGPARQVGVGFWVGVEDRIC</sequence>
<dbReference type="Proteomes" id="UP000314294">
    <property type="component" value="Unassembled WGS sequence"/>
</dbReference>
<protein>
    <submittedName>
        <fullName evidence="2">Uncharacterized protein</fullName>
    </submittedName>
</protein>